<sequence length="148" mass="15942">MTIELTIAIVALAVGIAAFVQSVITTRRIDGVPDDEGITTFLKRVDNEIGSVTSRLDDLDPRLRSVEARLPLAIARTAVIEFNAYGDIGGNLSRVVALLDESATGLVITLLVGRTETRFFTKQVRNGKGTETLSDEESQAIATAIARR</sequence>
<protein>
    <recommendedName>
        <fullName evidence="2">DUF4446 family protein</fullName>
    </recommendedName>
</protein>
<organism evidence="1">
    <name type="scientific">hydrothermal vent metagenome</name>
    <dbReference type="NCBI Taxonomy" id="652676"/>
    <lineage>
        <taxon>unclassified sequences</taxon>
        <taxon>metagenomes</taxon>
        <taxon>ecological metagenomes</taxon>
    </lineage>
</organism>
<evidence type="ECO:0008006" key="2">
    <source>
        <dbReference type="Google" id="ProtNLM"/>
    </source>
</evidence>
<evidence type="ECO:0000313" key="1">
    <source>
        <dbReference type="EMBL" id="VAW08414.1"/>
    </source>
</evidence>
<accession>A0A3B0TID6</accession>
<dbReference type="EMBL" id="UOEK01000461">
    <property type="protein sequence ID" value="VAW08414.1"/>
    <property type="molecule type" value="Genomic_DNA"/>
</dbReference>
<dbReference type="Pfam" id="PF14584">
    <property type="entry name" value="DUF4446"/>
    <property type="match status" value="1"/>
</dbReference>
<gene>
    <name evidence="1" type="ORF">MNBD_ACTINO02-903</name>
</gene>
<proteinExistence type="predicted"/>
<dbReference type="AlphaFoldDB" id="A0A3B0TID6"/>
<name>A0A3B0TID6_9ZZZZ</name>
<reference evidence="1" key="1">
    <citation type="submission" date="2018-06" db="EMBL/GenBank/DDBJ databases">
        <authorList>
            <person name="Zhirakovskaya E."/>
        </authorList>
    </citation>
    <scope>NUCLEOTIDE SEQUENCE</scope>
</reference>
<dbReference type="InterPro" id="IPR027981">
    <property type="entry name" value="DUF4446"/>
</dbReference>